<evidence type="ECO:0000256" key="4">
    <source>
        <dbReference type="ARBA" id="ARBA00023136"/>
    </source>
</evidence>
<dbReference type="PANTHER" id="PTHR23514">
    <property type="entry name" value="BYPASS OF STOP CODON PROTEIN 6"/>
    <property type="match status" value="1"/>
</dbReference>
<organism evidence="7 8">
    <name type="scientific">Rhizobium loti</name>
    <name type="common">Mesorhizobium loti</name>
    <dbReference type="NCBI Taxonomy" id="381"/>
    <lineage>
        <taxon>Bacteria</taxon>
        <taxon>Pseudomonadati</taxon>
        <taxon>Pseudomonadota</taxon>
        <taxon>Alphaproteobacteria</taxon>
        <taxon>Hyphomicrobiales</taxon>
        <taxon>Phyllobacteriaceae</taxon>
        <taxon>Mesorhizobium</taxon>
    </lineage>
</organism>
<proteinExistence type="predicted"/>
<feature type="transmembrane region" description="Helical" evidence="6">
    <location>
        <begin position="310"/>
        <end position="327"/>
    </location>
</feature>
<keyword evidence="4 6" id="KW-0472">Membrane</keyword>
<feature type="transmembrane region" description="Helical" evidence="6">
    <location>
        <begin position="241"/>
        <end position="257"/>
    </location>
</feature>
<feature type="compositionally biased region" description="Basic and acidic residues" evidence="5">
    <location>
        <begin position="434"/>
        <end position="447"/>
    </location>
</feature>
<feature type="transmembrane region" description="Helical" evidence="6">
    <location>
        <begin position="136"/>
        <end position="156"/>
    </location>
</feature>
<keyword evidence="3 6" id="KW-1133">Transmembrane helix</keyword>
<feature type="transmembrane region" description="Helical" evidence="6">
    <location>
        <begin position="82"/>
        <end position="100"/>
    </location>
</feature>
<dbReference type="AlphaFoldDB" id="A0A8E3B413"/>
<feature type="transmembrane region" description="Helical" evidence="6">
    <location>
        <begin position="398"/>
        <end position="416"/>
    </location>
</feature>
<dbReference type="PANTHER" id="PTHR23514:SF13">
    <property type="entry name" value="INNER MEMBRANE PROTEIN YBJJ"/>
    <property type="match status" value="1"/>
</dbReference>
<dbReference type="GO" id="GO:0016020">
    <property type="term" value="C:membrane"/>
    <property type="evidence" value="ECO:0007669"/>
    <property type="project" value="UniProtKB-SubCell"/>
</dbReference>
<feature type="transmembrane region" description="Helical" evidence="6">
    <location>
        <begin position="277"/>
        <end position="298"/>
    </location>
</feature>
<protein>
    <submittedName>
        <fullName evidence="7">Putative MFS family arabinose efflux permease</fullName>
    </submittedName>
</protein>
<dbReference type="InterPro" id="IPR011701">
    <property type="entry name" value="MFS"/>
</dbReference>
<evidence type="ECO:0000256" key="2">
    <source>
        <dbReference type="ARBA" id="ARBA00022692"/>
    </source>
</evidence>
<feature type="transmembrane region" description="Helical" evidence="6">
    <location>
        <begin position="365"/>
        <end position="386"/>
    </location>
</feature>
<dbReference type="Proteomes" id="UP000245631">
    <property type="component" value="Unassembled WGS sequence"/>
</dbReference>
<feature type="region of interest" description="Disordered" evidence="5">
    <location>
        <begin position="420"/>
        <end position="447"/>
    </location>
</feature>
<keyword evidence="2 6" id="KW-0812">Transmembrane</keyword>
<evidence type="ECO:0000313" key="7">
    <source>
        <dbReference type="EMBL" id="PWJ89371.1"/>
    </source>
</evidence>
<feature type="transmembrane region" description="Helical" evidence="6">
    <location>
        <begin position="112"/>
        <end position="130"/>
    </location>
</feature>
<reference evidence="7 8" key="1">
    <citation type="submission" date="2018-05" db="EMBL/GenBank/DDBJ databases">
        <title>Genomic Encyclopedia of Type Strains, Phase IV (KMG-IV): sequencing the most valuable type-strain genomes for metagenomic binning, comparative biology and taxonomic classification.</title>
        <authorList>
            <person name="Goeker M."/>
        </authorList>
    </citation>
    <scope>NUCLEOTIDE SEQUENCE [LARGE SCALE GENOMIC DNA]</scope>
    <source>
        <strain evidence="7 8">DSM 2626</strain>
    </source>
</reference>
<evidence type="ECO:0000256" key="3">
    <source>
        <dbReference type="ARBA" id="ARBA00022989"/>
    </source>
</evidence>
<comment type="caution">
    <text evidence="7">The sequence shown here is derived from an EMBL/GenBank/DDBJ whole genome shotgun (WGS) entry which is preliminary data.</text>
</comment>
<dbReference type="InterPro" id="IPR036259">
    <property type="entry name" value="MFS_trans_sf"/>
</dbReference>
<dbReference type="Pfam" id="PF07690">
    <property type="entry name" value="MFS_1"/>
    <property type="match status" value="1"/>
</dbReference>
<evidence type="ECO:0000256" key="6">
    <source>
        <dbReference type="SAM" id="Phobius"/>
    </source>
</evidence>
<feature type="transmembrane region" description="Helical" evidence="6">
    <location>
        <begin position="202"/>
        <end position="220"/>
    </location>
</feature>
<evidence type="ECO:0000256" key="1">
    <source>
        <dbReference type="ARBA" id="ARBA00004141"/>
    </source>
</evidence>
<dbReference type="GO" id="GO:0022857">
    <property type="term" value="F:transmembrane transporter activity"/>
    <property type="evidence" value="ECO:0007669"/>
    <property type="project" value="InterPro"/>
</dbReference>
<gene>
    <name evidence="7" type="ORF">C8D77_10713</name>
</gene>
<evidence type="ECO:0000313" key="8">
    <source>
        <dbReference type="Proteomes" id="UP000245631"/>
    </source>
</evidence>
<sequence length="447" mass="47608">MILFCLCTFLHVLHVYARKGLPDCRIKPSLSSFESTAMSLGLNLAPQHRVYAGFAIYSFAMGNIFPRLPDIKHAMNIEDGTLGLSLIGTPIGTLTALTLATPLLERVGFRRALLVLVPLVALAYAIAVHAPGPLALFLMLFPVGLMIGSVEIMLNVEADRTEFLVKRRIMNRAHSFWSMGFFGAGLFGAALAHLGISPQLHLALIVPIVAISMALFLGGYQPAPSRFAGTGEKAPVLARPTLPILVLVAVTLSAMLMEGASIDWSAIYMRTVFESGPFVAGFTVALFAFSQATTRFFADSFVDRNSPSGVARVLLVMMAAGVLIIFFSPAPFFSMLGFAFLGIGTSALFPLAISAAAQRTDRPAAINVAALSQISFVAFLLGPPLLGFVSDHWGIRSAFGIGVPFVVLSLLTAGSLGRRPAADKSAAPADEPLEPTRDKMLVRAGKD</sequence>
<evidence type="ECO:0000256" key="5">
    <source>
        <dbReference type="SAM" id="MobiDB-lite"/>
    </source>
</evidence>
<dbReference type="InterPro" id="IPR051788">
    <property type="entry name" value="MFS_Transporter"/>
</dbReference>
<feature type="transmembrane region" description="Helical" evidence="6">
    <location>
        <begin position="176"/>
        <end position="196"/>
    </location>
</feature>
<dbReference type="CDD" id="cd17393">
    <property type="entry name" value="MFS_MosC_like"/>
    <property type="match status" value="1"/>
</dbReference>
<dbReference type="SUPFAM" id="SSF103473">
    <property type="entry name" value="MFS general substrate transporter"/>
    <property type="match status" value="1"/>
</dbReference>
<dbReference type="EMBL" id="QGGH01000007">
    <property type="protein sequence ID" value="PWJ89371.1"/>
    <property type="molecule type" value="Genomic_DNA"/>
</dbReference>
<accession>A0A8E3B413</accession>
<dbReference type="Gene3D" id="1.20.1250.20">
    <property type="entry name" value="MFS general substrate transporter like domains"/>
    <property type="match status" value="2"/>
</dbReference>
<feature type="transmembrane region" description="Helical" evidence="6">
    <location>
        <begin position="333"/>
        <end position="353"/>
    </location>
</feature>
<name>A0A8E3B413_RHILI</name>
<comment type="subcellular location">
    <subcellularLocation>
        <location evidence="1">Membrane</location>
        <topology evidence="1">Multi-pass membrane protein</topology>
    </subcellularLocation>
</comment>